<evidence type="ECO:0000313" key="4">
    <source>
        <dbReference type="Proteomes" id="UP000199650"/>
    </source>
</evidence>
<dbReference type="RefSeq" id="WP_091431458.1">
    <property type="nucleotide sequence ID" value="NZ_FOJB01000001.1"/>
</dbReference>
<evidence type="ECO:0000313" key="3">
    <source>
        <dbReference type="EMBL" id="SEW29617.1"/>
    </source>
</evidence>
<protein>
    <submittedName>
        <fullName evidence="3">Uncharacterized iron-regulated protein</fullName>
    </submittedName>
</protein>
<evidence type="ECO:0000259" key="2">
    <source>
        <dbReference type="Pfam" id="PF04187"/>
    </source>
</evidence>
<sequence length="262" mass="28334">MKLYSFLFALMVPTAALPLDAVPSADDLAMLAKADVVIIGETHDNPAHHQVQAQIVAALQPTALVLEMLTPEQVTELTQDISGYSAAWEEAGWPDYEMYLPIFTASDAAIFGAAVPRDVARASYTEGVAAHFDGDVELFGLDQPLPKTQRDQRLDLQFFAHCEAMPRIALGGMIEVQRLRDATLAKAAIEAIDPAGRPVVVITGNGHARTDWGVPAMLRKARPDLVVRSIGQAEDGIDPEGTFDLVYDAPGVDRPDPCDTFK</sequence>
<keyword evidence="1" id="KW-0732">Signal</keyword>
<evidence type="ECO:0000256" key="1">
    <source>
        <dbReference type="SAM" id="SignalP"/>
    </source>
</evidence>
<feature type="signal peptide" evidence="1">
    <location>
        <begin position="1"/>
        <end position="21"/>
    </location>
</feature>
<reference evidence="3 4" key="1">
    <citation type="submission" date="2016-10" db="EMBL/GenBank/DDBJ databases">
        <authorList>
            <person name="de Groot N.N."/>
        </authorList>
    </citation>
    <scope>NUCLEOTIDE SEQUENCE [LARGE SCALE GENOMIC DNA]</scope>
    <source>
        <strain evidence="3 4">DSM 29439</strain>
    </source>
</reference>
<feature type="domain" description="Haem-binding uptake Tiki superfamily ChaN" evidence="2">
    <location>
        <begin position="29"/>
        <end position="218"/>
    </location>
</feature>
<name>A0A1I0QQS8_9RHOB</name>
<dbReference type="EMBL" id="FOJB01000001">
    <property type="protein sequence ID" value="SEW29617.1"/>
    <property type="molecule type" value="Genomic_DNA"/>
</dbReference>
<dbReference type="Proteomes" id="UP000199650">
    <property type="component" value="Unassembled WGS sequence"/>
</dbReference>
<dbReference type="STRING" id="1173584.SAMN05444851_2796"/>
<dbReference type="CDD" id="cd14727">
    <property type="entry name" value="ChanN-like"/>
    <property type="match status" value="1"/>
</dbReference>
<dbReference type="SUPFAM" id="SSF159501">
    <property type="entry name" value="EreA/ChaN-like"/>
    <property type="match status" value="1"/>
</dbReference>
<keyword evidence="4" id="KW-1185">Reference proteome</keyword>
<gene>
    <name evidence="3" type="ORF">SAMN05444851_2796</name>
</gene>
<dbReference type="Gene3D" id="3.40.50.11550">
    <property type="match status" value="2"/>
</dbReference>
<proteinExistence type="predicted"/>
<dbReference type="Pfam" id="PF04187">
    <property type="entry name" value="Cofac_haem_bdg"/>
    <property type="match status" value="1"/>
</dbReference>
<organism evidence="3 4">
    <name type="scientific">Aliiroseovarius sediminilitoris</name>
    <dbReference type="NCBI Taxonomy" id="1173584"/>
    <lineage>
        <taxon>Bacteria</taxon>
        <taxon>Pseudomonadati</taxon>
        <taxon>Pseudomonadota</taxon>
        <taxon>Alphaproteobacteria</taxon>
        <taxon>Rhodobacterales</taxon>
        <taxon>Paracoccaceae</taxon>
        <taxon>Aliiroseovarius</taxon>
    </lineage>
</organism>
<dbReference type="AlphaFoldDB" id="A0A1I0QQS8"/>
<feature type="chain" id="PRO_5011503640" evidence="1">
    <location>
        <begin position="22"/>
        <end position="262"/>
    </location>
</feature>
<dbReference type="OrthoDB" id="9795827at2"/>
<accession>A0A1I0QQS8</accession>
<dbReference type="InterPro" id="IPR007314">
    <property type="entry name" value="Cofac_haem-bd_dom"/>
</dbReference>